<evidence type="ECO:0000256" key="7">
    <source>
        <dbReference type="SAM" id="MobiDB-lite"/>
    </source>
</evidence>
<keyword evidence="11" id="KW-1185">Reference proteome</keyword>
<dbReference type="Proteomes" id="UP000019335">
    <property type="component" value="Chromosome 13"/>
</dbReference>
<dbReference type="InterPro" id="IPR044770">
    <property type="entry name" value="MFS_spinster-like"/>
</dbReference>
<feature type="transmembrane region" description="Helical" evidence="8">
    <location>
        <begin position="333"/>
        <end position="354"/>
    </location>
</feature>
<evidence type="ECO:0000256" key="4">
    <source>
        <dbReference type="ARBA" id="ARBA00022989"/>
    </source>
</evidence>
<dbReference type="Pfam" id="PF07690">
    <property type="entry name" value="MFS_1"/>
    <property type="match status" value="1"/>
</dbReference>
<feature type="transmembrane region" description="Helical" evidence="8">
    <location>
        <begin position="469"/>
        <end position="494"/>
    </location>
</feature>
<sequence>MGLLGALAAAQAVLKISFSHLPHALRRRFNRTCPLIEQLPRVKSPLRMSRDPRLGSTQAWWTNELAFTFLFFLNLLNYIDRGIIPGAAEEFSDFVAHSLGTSSPDLFVGLLQSAFIVGFSLAAIVFGHVIHYVAPFKMVGVGLVIWIIATALSGLAHHVASYYLLCIARMLSGVGEAGFQCVAPPFILDLGGDSGGRWVAVFYTAIPLGTAIGYPWGALFAGSPWTWAGGFWVASFLMLPFAVTCFLLPFTWRPERAPIEGDDVRTDGDLKIAAKKASRDKNGTDSAELHSVTRHDALLRHEQEVSVADAEAQFEARHMSLLREACVVLRRPVFLLNAFGYAANTGMMIGASTFSSKIMLDFGFFSSESSASSVFGIALSLAGLLGTPLGGVLVDRRHFHSEEAKLVFLLRQSTIFATLGCICSSLSCWIYQREVFLVFFVAGALLLFVCTASINMVTMLSVPPANRSFAIGLCTLIMHALGDVPSPIVVGAILDTLAPDCAADMKKDGKVSPECTAQVSQVRLTLFITCMWLLVAILCWGVGYVVARREYHRHHAAHRYLYLDCGSVEGEKMSRSGDRSSEVPDERNQPLLRKI</sequence>
<evidence type="ECO:0000313" key="10">
    <source>
        <dbReference type="EMBL" id="EWM24619.1"/>
    </source>
</evidence>
<name>W7TWB8_9STRA</name>
<evidence type="ECO:0000256" key="5">
    <source>
        <dbReference type="ARBA" id="ARBA00023136"/>
    </source>
</evidence>
<feature type="transmembrane region" description="Helical" evidence="8">
    <location>
        <begin position="436"/>
        <end position="457"/>
    </location>
</feature>
<proteinExistence type="inferred from homology"/>
<dbReference type="EMBL" id="AZIL01001177">
    <property type="protein sequence ID" value="EWM24619.1"/>
    <property type="molecule type" value="Genomic_DNA"/>
</dbReference>
<dbReference type="PANTHER" id="PTHR23505">
    <property type="entry name" value="SPINSTER"/>
    <property type="match status" value="1"/>
</dbReference>
<evidence type="ECO:0000256" key="8">
    <source>
        <dbReference type="SAM" id="Phobius"/>
    </source>
</evidence>
<gene>
    <name evidence="10" type="ORF">Naga_100117g1</name>
</gene>
<evidence type="ECO:0000313" key="11">
    <source>
        <dbReference type="Proteomes" id="UP000019335"/>
    </source>
</evidence>
<comment type="caution">
    <text evidence="10">The sequence shown here is derived from an EMBL/GenBank/DDBJ whole genome shotgun (WGS) entry which is preliminary data.</text>
</comment>
<feature type="transmembrane region" description="Helical" evidence="8">
    <location>
        <begin position="225"/>
        <end position="248"/>
    </location>
</feature>
<feature type="transmembrane region" description="Helical" evidence="8">
    <location>
        <begin position="106"/>
        <end position="126"/>
    </location>
</feature>
<evidence type="ECO:0000256" key="2">
    <source>
        <dbReference type="ARBA" id="ARBA00022448"/>
    </source>
</evidence>
<feature type="transmembrane region" description="Helical" evidence="8">
    <location>
        <begin position="138"/>
        <end position="156"/>
    </location>
</feature>
<keyword evidence="2" id="KW-0813">Transport</keyword>
<keyword evidence="4 8" id="KW-1133">Transmembrane helix</keyword>
<feature type="region of interest" description="Disordered" evidence="7">
    <location>
        <begin position="573"/>
        <end position="595"/>
    </location>
</feature>
<protein>
    <submittedName>
        <fullName evidence="10">Spinster-like protein</fullName>
    </submittedName>
</protein>
<dbReference type="SUPFAM" id="SSF103473">
    <property type="entry name" value="MFS general substrate transporter"/>
    <property type="match status" value="1"/>
</dbReference>
<dbReference type="Gene3D" id="1.20.1250.20">
    <property type="entry name" value="MFS general substrate transporter like domains"/>
    <property type="match status" value="1"/>
</dbReference>
<evidence type="ECO:0000256" key="3">
    <source>
        <dbReference type="ARBA" id="ARBA00022692"/>
    </source>
</evidence>
<dbReference type="GO" id="GO:0022857">
    <property type="term" value="F:transmembrane transporter activity"/>
    <property type="evidence" value="ECO:0007669"/>
    <property type="project" value="InterPro"/>
</dbReference>
<comment type="subcellular location">
    <subcellularLocation>
        <location evidence="1">Membrane</location>
        <topology evidence="1">Multi-pass membrane protein</topology>
    </subcellularLocation>
</comment>
<dbReference type="InterPro" id="IPR011701">
    <property type="entry name" value="MFS"/>
</dbReference>
<reference evidence="10 11" key="1">
    <citation type="journal article" date="2014" name="Mol. Plant">
        <title>Chromosome Scale Genome Assembly and Transcriptome Profiling of Nannochloropsis gaditana in Nitrogen Depletion.</title>
        <authorList>
            <person name="Corteggiani Carpinelli E."/>
            <person name="Telatin A."/>
            <person name="Vitulo N."/>
            <person name="Forcato C."/>
            <person name="D'Angelo M."/>
            <person name="Schiavon R."/>
            <person name="Vezzi A."/>
            <person name="Giacometti G.M."/>
            <person name="Morosinotto T."/>
            <person name="Valle G."/>
        </authorList>
    </citation>
    <scope>NUCLEOTIDE SEQUENCE [LARGE SCALE GENOMIC DNA]</scope>
    <source>
        <strain evidence="10 11">B-31</strain>
    </source>
</reference>
<keyword evidence="3 8" id="KW-0812">Transmembrane</keyword>
<organism evidence="10 11">
    <name type="scientific">Nannochloropsis gaditana</name>
    <dbReference type="NCBI Taxonomy" id="72520"/>
    <lineage>
        <taxon>Eukaryota</taxon>
        <taxon>Sar</taxon>
        <taxon>Stramenopiles</taxon>
        <taxon>Ochrophyta</taxon>
        <taxon>Eustigmatophyceae</taxon>
        <taxon>Eustigmatales</taxon>
        <taxon>Monodopsidaceae</taxon>
        <taxon>Nannochloropsis</taxon>
    </lineage>
</organism>
<feature type="transmembrane region" description="Helical" evidence="8">
    <location>
        <begin position="406"/>
        <end position="430"/>
    </location>
</feature>
<dbReference type="InterPro" id="IPR020846">
    <property type="entry name" value="MFS_dom"/>
</dbReference>
<dbReference type="GO" id="GO:0016020">
    <property type="term" value="C:membrane"/>
    <property type="evidence" value="ECO:0007669"/>
    <property type="project" value="UniProtKB-SubCell"/>
</dbReference>
<evidence type="ECO:0000256" key="1">
    <source>
        <dbReference type="ARBA" id="ARBA00004141"/>
    </source>
</evidence>
<dbReference type="PANTHER" id="PTHR23505:SF79">
    <property type="entry name" value="PROTEIN SPINSTER"/>
    <property type="match status" value="1"/>
</dbReference>
<keyword evidence="5 8" id="KW-0472">Membrane</keyword>
<feature type="transmembrane region" description="Helical" evidence="8">
    <location>
        <begin position="200"/>
        <end position="219"/>
    </location>
</feature>
<dbReference type="InterPro" id="IPR036259">
    <property type="entry name" value="MFS_trans_sf"/>
</dbReference>
<feature type="compositionally biased region" description="Basic and acidic residues" evidence="7">
    <location>
        <begin position="573"/>
        <end position="588"/>
    </location>
</feature>
<feature type="domain" description="Major facilitator superfamily (MFS) profile" evidence="9">
    <location>
        <begin position="66"/>
        <end position="548"/>
    </location>
</feature>
<accession>W7TWB8</accession>
<dbReference type="PROSITE" id="PS50850">
    <property type="entry name" value="MFS"/>
    <property type="match status" value="1"/>
</dbReference>
<evidence type="ECO:0000256" key="6">
    <source>
        <dbReference type="ARBA" id="ARBA00024338"/>
    </source>
</evidence>
<dbReference type="OrthoDB" id="6770063at2759"/>
<feature type="transmembrane region" description="Helical" evidence="8">
    <location>
        <begin position="526"/>
        <end position="547"/>
    </location>
</feature>
<dbReference type="AlphaFoldDB" id="W7TWB8"/>
<evidence type="ECO:0000259" key="9">
    <source>
        <dbReference type="PROSITE" id="PS50850"/>
    </source>
</evidence>
<comment type="similarity">
    <text evidence="6">Belongs to the major facilitator superfamily. Spinster (TC 2.A.1.49) family.</text>
</comment>
<feature type="transmembrane region" description="Helical" evidence="8">
    <location>
        <begin position="374"/>
        <end position="394"/>
    </location>
</feature>